<name>A0AAW1N869_POPJA</name>
<evidence type="ECO:0000256" key="4">
    <source>
        <dbReference type="ARBA" id="ARBA00022473"/>
    </source>
</evidence>
<dbReference type="AlphaFoldDB" id="A0AAW1N869"/>
<keyword evidence="6" id="KW-0221">Differentiation</keyword>
<keyword evidence="10" id="KW-0469">Meiosis</keyword>
<organism evidence="13 14">
    <name type="scientific">Popillia japonica</name>
    <name type="common">Japanese beetle</name>
    <dbReference type="NCBI Taxonomy" id="7064"/>
    <lineage>
        <taxon>Eukaryota</taxon>
        <taxon>Metazoa</taxon>
        <taxon>Ecdysozoa</taxon>
        <taxon>Arthropoda</taxon>
        <taxon>Hexapoda</taxon>
        <taxon>Insecta</taxon>
        <taxon>Pterygota</taxon>
        <taxon>Neoptera</taxon>
        <taxon>Endopterygota</taxon>
        <taxon>Coleoptera</taxon>
        <taxon>Polyphaga</taxon>
        <taxon>Scarabaeiformia</taxon>
        <taxon>Scarabaeidae</taxon>
        <taxon>Rutelinae</taxon>
        <taxon>Popillia</taxon>
    </lineage>
</organism>
<evidence type="ECO:0000256" key="8">
    <source>
        <dbReference type="ARBA" id="ARBA00023158"/>
    </source>
</evidence>
<dbReference type="Proteomes" id="UP001458880">
    <property type="component" value="Unassembled WGS sequence"/>
</dbReference>
<evidence type="ECO:0000256" key="9">
    <source>
        <dbReference type="ARBA" id="ARBA00023242"/>
    </source>
</evidence>
<keyword evidence="9" id="KW-0539">Nucleus</keyword>
<keyword evidence="14" id="KW-1185">Reference proteome</keyword>
<evidence type="ECO:0000256" key="1">
    <source>
        <dbReference type="ARBA" id="ARBA00004123"/>
    </source>
</evidence>
<comment type="subcellular location">
    <subcellularLocation>
        <location evidence="2">Cytoplasm</location>
    </subcellularLocation>
    <subcellularLocation>
        <location evidence="1">Nucleus</location>
    </subcellularLocation>
</comment>
<dbReference type="Pfam" id="PF13017">
    <property type="entry name" value="Maelstrom"/>
    <property type="match status" value="1"/>
</dbReference>
<evidence type="ECO:0000256" key="6">
    <source>
        <dbReference type="ARBA" id="ARBA00022782"/>
    </source>
</evidence>
<keyword evidence="4" id="KW-0217">Developmental protein</keyword>
<dbReference type="EMBL" id="JASPKY010000009">
    <property type="protein sequence ID" value="KAK9753891.1"/>
    <property type="molecule type" value="Genomic_DNA"/>
</dbReference>
<keyword evidence="8" id="KW-0943">RNA-mediated gene silencing</keyword>
<comment type="caution">
    <text evidence="13">The sequence shown here is derived from an EMBL/GenBank/DDBJ whole genome shotgun (WGS) entry which is preliminary data.</text>
</comment>
<dbReference type="GO" id="GO:0030154">
    <property type="term" value="P:cell differentiation"/>
    <property type="evidence" value="ECO:0007669"/>
    <property type="project" value="UniProtKB-KW"/>
</dbReference>
<feature type="domain" description="Maelstrom" evidence="12">
    <location>
        <begin position="97"/>
        <end position="300"/>
    </location>
</feature>
<comment type="similarity">
    <text evidence="3">Belongs to the maelstrom family.</text>
</comment>
<reference evidence="13 14" key="1">
    <citation type="journal article" date="2024" name="BMC Genomics">
        <title>De novo assembly and annotation of Popillia japonica's genome with initial clues to its potential as an invasive pest.</title>
        <authorList>
            <person name="Cucini C."/>
            <person name="Boschi S."/>
            <person name="Funari R."/>
            <person name="Cardaioli E."/>
            <person name="Iannotti N."/>
            <person name="Marturano G."/>
            <person name="Paoli F."/>
            <person name="Bruttini M."/>
            <person name="Carapelli A."/>
            <person name="Frati F."/>
            <person name="Nardi F."/>
        </authorList>
    </citation>
    <scope>NUCLEOTIDE SEQUENCE [LARGE SCALE GENOMIC DNA]</scope>
    <source>
        <strain evidence="13">DMR45628</strain>
    </source>
</reference>
<dbReference type="GO" id="GO:0034587">
    <property type="term" value="P:piRNA processing"/>
    <property type="evidence" value="ECO:0007669"/>
    <property type="project" value="TreeGrafter"/>
</dbReference>
<dbReference type="GO" id="GO:0043186">
    <property type="term" value="C:P granule"/>
    <property type="evidence" value="ECO:0007669"/>
    <property type="project" value="TreeGrafter"/>
</dbReference>
<dbReference type="PANTHER" id="PTHR21358:SF4">
    <property type="entry name" value="PROTEIN MAELSTROM HOMOLOG"/>
    <property type="match status" value="1"/>
</dbReference>
<dbReference type="GO" id="GO:0043565">
    <property type="term" value="F:sequence-specific DNA binding"/>
    <property type="evidence" value="ECO:0007669"/>
    <property type="project" value="TreeGrafter"/>
</dbReference>
<dbReference type="GO" id="GO:0007140">
    <property type="term" value="P:male meiotic nuclear division"/>
    <property type="evidence" value="ECO:0007669"/>
    <property type="project" value="TreeGrafter"/>
</dbReference>
<dbReference type="GO" id="GO:0060964">
    <property type="term" value="P:regulation of miRNA-mediated gene silencing"/>
    <property type="evidence" value="ECO:0007669"/>
    <property type="project" value="InterPro"/>
</dbReference>
<dbReference type="InterPro" id="IPR036910">
    <property type="entry name" value="HMG_box_dom_sf"/>
</dbReference>
<dbReference type="InterPro" id="IPR024970">
    <property type="entry name" value="Maelstrom"/>
</dbReference>
<evidence type="ECO:0000256" key="3">
    <source>
        <dbReference type="ARBA" id="ARBA00007057"/>
    </source>
</evidence>
<evidence type="ECO:0000256" key="5">
    <source>
        <dbReference type="ARBA" id="ARBA00022490"/>
    </source>
</evidence>
<keyword evidence="7" id="KW-0238">DNA-binding</keyword>
<dbReference type="GO" id="GO:0045892">
    <property type="term" value="P:negative regulation of DNA-templated transcription"/>
    <property type="evidence" value="ECO:0007669"/>
    <property type="project" value="TreeGrafter"/>
</dbReference>
<evidence type="ECO:0000313" key="13">
    <source>
        <dbReference type="EMBL" id="KAK9753891.1"/>
    </source>
</evidence>
<feature type="region of interest" description="Disordered" evidence="11">
    <location>
        <begin position="355"/>
        <end position="446"/>
    </location>
</feature>
<evidence type="ECO:0000313" key="14">
    <source>
        <dbReference type="Proteomes" id="UP001458880"/>
    </source>
</evidence>
<protein>
    <submittedName>
        <fullName evidence="13">PiRNA pathway germ-plasm component</fullName>
    </submittedName>
</protein>
<evidence type="ECO:0000256" key="11">
    <source>
        <dbReference type="SAM" id="MobiDB-lite"/>
    </source>
</evidence>
<evidence type="ECO:0000259" key="12">
    <source>
        <dbReference type="Pfam" id="PF13017"/>
    </source>
</evidence>
<evidence type="ECO:0000256" key="7">
    <source>
        <dbReference type="ARBA" id="ARBA00023125"/>
    </source>
</evidence>
<keyword evidence="5" id="KW-0963">Cytoplasm</keyword>
<evidence type="ECO:0000256" key="10">
    <source>
        <dbReference type="ARBA" id="ARBA00023254"/>
    </source>
</evidence>
<accession>A0AAW1N869</accession>
<dbReference type="PANTHER" id="PTHR21358">
    <property type="entry name" value="PROTEIN MAELSTROM HOMOLOG"/>
    <property type="match status" value="1"/>
</dbReference>
<dbReference type="GO" id="GO:0005634">
    <property type="term" value="C:nucleus"/>
    <property type="evidence" value="ECO:0007669"/>
    <property type="project" value="UniProtKB-SubCell"/>
</dbReference>
<evidence type="ECO:0000256" key="2">
    <source>
        <dbReference type="ARBA" id="ARBA00004496"/>
    </source>
</evidence>
<feature type="compositionally biased region" description="Basic and acidic residues" evidence="11">
    <location>
        <begin position="17"/>
        <end position="34"/>
    </location>
</feature>
<dbReference type="GO" id="GO:0007283">
    <property type="term" value="P:spermatogenesis"/>
    <property type="evidence" value="ECO:0007669"/>
    <property type="project" value="TreeGrafter"/>
</dbReference>
<proteinExistence type="inferred from homology"/>
<dbReference type="InterPro" id="IPR039259">
    <property type="entry name" value="Protein_maelstrom"/>
</dbReference>
<dbReference type="SUPFAM" id="SSF47095">
    <property type="entry name" value="HMG-box"/>
    <property type="match status" value="1"/>
</dbReference>
<dbReference type="Gene3D" id="1.10.30.10">
    <property type="entry name" value="High mobility group box domain"/>
    <property type="match status" value="1"/>
</dbReference>
<sequence>MAEVSMAAGPHWQRLSNQEKEKYQRLAKQNRENQSKQTSIGESMDLVLQEEREKIELERRKKKENEAKVITAVNANTILDDYFYLMHINEFCYWEKEDQYFPAEIALGKFNLREGIIKEDIFHMLVHPGPLPLGYSAIVKVKSEETHQIQHMGNEDNTEEVLMGLISKITEGGDSEKYPTIYVAEKEINMVQKILNQLCDKFDHPNLFDINSLEYFFFCLKNNVSPGGKVWPTVSVSKIQLERDVYDYCSGIACPYHENSEIPVHCSRSRIIRWAYIICDNCIEYFNIPIIKGQHVPVKAVTDPQYFASGTSASRPASVASMASSASVASMASSVRSEKFSDVASETSTVIDDTEISSYHGFDSDSQAGDDEMEWRRPRRPAPKYRTPQNLSQVTDSSQLSQTSSTSDYIPARRPASQSSANPGFARGAIRRGGRGRGILQNRPPV</sequence>
<feature type="region of interest" description="Disordered" evidence="11">
    <location>
        <begin position="1"/>
        <end position="43"/>
    </location>
</feature>
<feature type="compositionally biased region" description="Low complexity" evidence="11">
    <location>
        <begin position="391"/>
        <end position="408"/>
    </location>
</feature>
<gene>
    <name evidence="13" type="ORF">QE152_g1695</name>
</gene>